<dbReference type="AlphaFoldDB" id="A0A975AI01"/>
<evidence type="ECO:0000313" key="2">
    <source>
        <dbReference type="Proteomes" id="UP000663499"/>
    </source>
</evidence>
<gene>
    <name evidence="1" type="ORF">J0B03_00235</name>
</gene>
<dbReference type="KEGG" id="alka:J0B03_00235"/>
<keyword evidence="2" id="KW-1185">Reference proteome</keyword>
<evidence type="ECO:0000313" key="1">
    <source>
        <dbReference type="EMBL" id="QSX08558.1"/>
    </source>
</evidence>
<dbReference type="EMBL" id="CP071444">
    <property type="protein sequence ID" value="QSX08558.1"/>
    <property type="molecule type" value="Genomic_DNA"/>
</dbReference>
<sequence>MEPNRITIFAGHYGSGKSNIAVNYALYLRKQFKKKVLIGDLDIVNPYFRTKDSAKRLTGSGIRLISSDFANTNVDVPAITGEMNALFDEKDAYGVIDLGGDDRGAYALGRYHHILMEEEINVWIVVNMFRPLSRDVEHTLAIIEEIERAGRIKCTGIINNSNVGSSTTPEDILDSLPYAQQLSQSTGLPIIMTTVRRDLAAKLPTDIGTIFPIDLEEHQWQ</sequence>
<reference evidence="1" key="1">
    <citation type="submission" date="2021-03" db="EMBL/GenBank/DDBJ databases">
        <title>Alkalibacter marinus sp. nov., isolated from tidal flat sediment.</title>
        <authorList>
            <person name="Namirimu T."/>
            <person name="Yang J.-A."/>
            <person name="Yang S.-H."/>
            <person name="Kim Y.-J."/>
            <person name="Kwon K.K."/>
        </authorList>
    </citation>
    <scope>NUCLEOTIDE SEQUENCE</scope>
    <source>
        <strain evidence="1">ES005</strain>
    </source>
</reference>
<proteinExistence type="predicted"/>
<evidence type="ECO:0008006" key="3">
    <source>
        <dbReference type="Google" id="ProtNLM"/>
    </source>
</evidence>
<protein>
    <recommendedName>
        <fullName evidence="3">CobQ/CobB/MinD/ParA nucleotide binding domain-containing protein</fullName>
    </recommendedName>
</protein>
<dbReference type="Proteomes" id="UP000663499">
    <property type="component" value="Chromosome"/>
</dbReference>
<dbReference type="Gene3D" id="3.40.50.300">
    <property type="entry name" value="P-loop containing nucleotide triphosphate hydrolases"/>
    <property type="match status" value="1"/>
</dbReference>
<accession>A0A975AI01</accession>
<name>A0A975AI01_9FIRM</name>
<dbReference type="SUPFAM" id="SSF52540">
    <property type="entry name" value="P-loop containing nucleoside triphosphate hydrolases"/>
    <property type="match status" value="1"/>
</dbReference>
<dbReference type="InterPro" id="IPR027417">
    <property type="entry name" value="P-loop_NTPase"/>
</dbReference>
<organism evidence="1 2">
    <name type="scientific">Alkalibacter rhizosphaerae</name>
    <dbReference type="NCBI Taxonomy" id="2815577"/>
    <lineage>
        <taxon>Bacteria</taxon>
        <taxon>Bacillati</taxon>
        <taxon>Bacillota</taxon>
        <taxon>Clostridia</taxon>
        <taxon>Eubacteriales</taxon>
        <taxon>Eubacteriaceae</taxon>
        <taxon>Alkalibacter</taxon>
    </lineage>
</organism>